<evidence type="ECO:0000256" key="1">
    <source>
        <dbReference type="ARBA" id="ARBA00010215"/>
    </source>
</evidence>
<comment type="caution">
    <text evidence="4">The sequence shown here is derived from an EMBL/GenBank/DDBJ whole genome shotgun (WGS) entry which is preliminary data.</text>
</comment>
<gene>
    <name evidence="4" type="ORF">GSTENG00030531001</name>
</gene>
<dbReference type="PANTHER" id="PTHR31785">
    <property type="entry name" value="UPF0524 PROTEIN C3ORF70"/>
    <property type="match status" value="1"/>
</dbReference>
<dbReference type="AlphaFoldDB" id="Q4RQN3"/>
<proteinExistence type="inferred from homology"/>
<reference evidence="4" key="2">
    <citation type="submission" date="2004-02" db="EMBL/GenBank/DDBJ databases">
        <authorList>
            <consortium name="Genoscope"/>
            <consortium name="Whitehead Institute Centre for Genome Research"/>
        </authorList>
    </citation>
    <scope>NUCLEOTIDE SEQUENCE</scope>
</reference>
<accession>Q4RQN3</accession>
<feature type="compositionally biased region" description="Pro residues" evidence="3">
    <location>
        <begin position="215"/>
        <end position="232"/>
    </location>
</feature>
<protein>
    <submittedName>
        <fullName evidence="4">(spotted green pufferfish) hypothetical protein</fullName>
    </submittedName>
</protein>
<feature type="region of interest" description="Disordered" evidence="3">
    <location>
        <begin position="284"/>
        <end position="305"/>
    </location>
</feature>
<comment type="similarity">
    <text evidence="1">Belongs to the UPF0524 family.</text>
</comment>
<evidence type="ECO:0000256" key="2">
    <source>
        <dbReference type="ARBA" id="ARBA00022902"/>
    </source>
</evidence>
<reference evidence="4" key="1">
    <citation type="journal article" date="2004" name="Nature">
        <title>Genome duplication in the teleost fish Tetraodon nigroviridis reveals the early vertebrate proto-karyotype.</title>
        <authorList>
            <person name="Jaillon O."/>
            <person name="Aury J.-M."/>
            <person name="Brunet F."/>
            <person name="Petit J.-L."/>
            <person name="Stange-Thomann N."/>
            <person name="Mauceli E."/>
            <person name="Bouneau L."/>
            <person name="Fischer C."/>
            <person name="Ozouf-Costaz C."/>
            <person name="Bernot A."/>
            <person name="Nicaud S."/>
            <person name="Jaffe D."/>
            <person name="Fisher S."/>
            <person name="Lutfalla G."/>
            <person name="Dossat C."/>
            <person name="Segurens B."/>
            <person name="Dasilva C."/>
            <person name="Salanoubat M."/>
            <person name="Levy M."/>
            <person name="Boudet N."/>
            <person name="Castellano S."/>
            <person name="Anthouard V."/>
            <person name="Jubin C."/>
            <person name="Castelli V."/>
            <person name="Katinka M."/>
            <person name="Vacherie B."/>
            <person name="Biemont C."/>
            <person name="Skalli Z."/>
            <person name="Cattolico L."/>
            <person name="Poulain J."/>
            <person name="De Berardinis V."/>
            <person name="Cruaud C."/>
            <person name="Duprat S."/>
            <person name="Brottier P."/>
            <person name="Coutanceau J.-P."/>
            <person name="Gouzy J."/>
            <person name="Parra G."/>
            <person name="Lardier G."/>
            <person name="Chapple C."/>
            <person name="McKernan K.J."/>
            <person name="McEwan P."/>
            <person name="Bosak S."/>
            <person name="Kellis M."/>
            <person name="Volff J.-N."/>
            <person name="Guigo R."/>
            <person name="Zody M.C."/>
            <person name="Mesirov J."/>
            <person name="Lindblad-Toh K."/>
            <person name="Birren B."/>
            <person name="Nusbaum C."/>
            <person name="Kahn D."/>
            <person name="Robinson-Rechavi M."/>
            <person name="Laudet V."/>
            <person name="Schachter V."/>
            <person name="Quetier F."/>
            <person name="Saurin W."/>
            <person name="Scarpelli C."/>
            <person name="Wincker P."/>
            <person name="Lander E.S."/>
            <person name="Weissenbach J."/>
            <person name="Roest Crollius H."/>
        </authorList>
    </citation>
    <scope>NUCLEOTIDE SEQUENCE [LARGE SCALE GENOMIC DNA]</scope>
</reference>
<evidence type="ECO:0000313" key="4">
    <source>
        <dbReference type="EMBL" id="CAG09299.1"/>
    </source>
</evidence>
<dbReference type="PANTHER" id="PTHR31785:SF2">
    <property type="entry name" value="UPF0524 PROTEIN C3ORF70"/>
    <property type="match status" value="1"/>
</dbReference>
<sequence length="366" mass="40538">MAASGAQKCPKSEKLDEAQALARSCAGRPDFLPCDGLSNCATHSHGKCFKLHWCCHLGWCHLYHVMILDAAAQTSVKELHTRLGVGSLVAHTPETRRSALPEEQIRTQQKTEVEREQLMPEPVIFPPQGAGKYVYQPMTNVCRLPSTAVPPAGAEHSASMDLSISLAERFLKLAPGFQAPPYLESPKYCIISDLFVDDYVVKRINGKMCYVQRSPPPLPELPQPPALSPPALPKSQNPPKGGEAPFTFGQGQRSQNGPLLISIQLRRLGHQRAGAALPGVLRRRERGGRRRAEHRRSLQPRQPLGPRRLFPALAFQIHDRDHRKDGNNCVKDWRGSTVDPSCGWGGQQCPTQTERTPTCPHCYRVV</sequence>
<dbReference type="OrthoDB" id="8924346at2759"/>
<feature type="compositionally biased region" description="Basic residues" evidence="3">
    <location>
        <begin position="284"/>
        <end position="298"/>
    </location>
</feature>
<keyword evidence="2" id="KW-0524">Neurogenesis</keyword>
<evidence type="ECO:0000256" key="3">
    <source>
        <dbReference type="SAM" id="MobiDB-lite"/>
    </source>
</evidence>
<dbReference type="EMBL" id="CAAE01015004">
    <property type="protein sequence ID" value="CAG09299.1"/>
    <property type="molecule type" value="Genomic_DNA"/>
</dbReference>
<feature type="region of interest" description="Disordered" evidence="3">
    <location>
        <begin position="215"/>
        <end position="255"/>
    </location>
</feature>
<dbReference type="Pfam" id="PF15823">
    <property type="entry name" value="UPF0524"/>
    <property type="match status" value="2"/>
</dbReference>
<name>Q4RQN3_TETNG</name>
<dbReference type="InterPro" id="IPR029670">
    <property type="entry name" value="UPF0524_fam"/>
</dbReference>
<organism evidence="4">
    <name type="scientific">Tetraodon nigroviridis</name>
    <name type="common">Spotted green pufferfish</name>
    <name type="synonym">Chelonodon nigroviridis</name>
    <dbReference type="NCBI Taxonomy" id="99883"/>
    <lineage>
        <taxon>Eukaryota</taxon>
        <taxon>Metazoa</taxon>
        <taxon>Chordata</taxon>
        <taxon>Craniata</taxon>
        <taxon>Vertebrata</taxon>
        <taxon>Euteleostomi</taxon>
        <taxon>Actinopterygii</taxon>
        <taxon>Neopterygii</taxon>
        <taxon>Teleostei</taxon>
        <taxon>Neoteleostei</taxon>
        <taxon>Acanthomorphata</taxon>
        <taxon>Eupercaria</taxon>
        <taxon>Tetraodontiformes</taxon>
        <taxon>Tetradontoidea</taxon>
        <taxon>Tetraodontidae</taxon>
        <taxon>Tetraodon</taxon>
    </lineage>
</organism>
<dbReference type="KEGG" id="tng:GSTEN00030531G001"/>
<dbReference type="GO" id="GO:0007399">
    <property type="term" value="P:nervous system development"/>
    <property type="evidence" value="ECO:0007669"/>
    <property type="project" value="UniProtKB-KW"/>
</dbReference>